<keyword evidence="3" id="KW-1185">Reference proteome</keyword>
<feature type="region of interest" description="Disordered" evidence="1">
    <location>
        <begin position="83"/>
        <end position="130"/>
    </location>
</feature>
<feature type="compositionally biased region" description="Basic and acidic residues" evidence="1">
    <location>
        <begin position="110"/>
        <end position="123"/>
    </location>
</feature>
<evidence type="ECO:0000313" key="3">
    <source>
        <dbReference type="Proteomes" id="UP000011867"/>
    </source>
</evidence>
<sequence>MYDRYFDEDTYTSEEILERAYALGVASVCGSPDAGEYDRLRRDTPDAYDESIVELAYDEGRAKALDLEADADDEEIWDRLVTSELDGDRPNAGTAADAADGVPDAIRSPDAGDRREGPPERLDLPSFLRR</sequence>
<reference evidence="2 3" key="1">
    <citation type="journal article" date="2013" name="Genome Announc.">
        <title>Genome of the haloarchaeon Natronomonas moolapensis, a neutrophilic member of a previously haloalkaliphilic genus.</title>
        <authorList>
            <person name="Dyall-Smith M.L."/>
            <person name="Pfeiffer F."/>
            <person name="Oberwinkler T."/>
            <person name="Klee K."/>
            <person name="Rampp M."/>
            <person name="Palm P."/>
            <person name="Gross K."/>
            <person name="Schuster S.C."/>
            <person name="Oesterhelt D."/>
        </authorList>
    </citation>
    <scope>NUCLEOTIDE SEQUENCE [LARGE SCALE GENOMIC DNA]</scope>
    <source>
        <strain evidence="3">DSM 18674 / JCM 14361 / 8.8.11</strain>
    </source>
</reference>
<gene>
    <name evidence="2" type="ordered locus">Nmlp_1386</name>
</gene>
<proteinExistence type="predicted"/>
<evidence type="ECO:0000256" key="1">
    <source>
        <dbReference type="SAM" id="MobiDB-lite"/>
    </source>
</evidence>
<dbReference type="EMBL" id="HF582854">
    <property type="protein sequence ID" value="CCQ35591.1"/>
    <property type="molecule type" value="Genomic_DNA"/>
</dbReference>
<dbReference type="GeneID" id="14650679"/>
<dbReference type="KEGG" id="nmo:Nmlp_1386"/>
<dbReference type="AlphaFoldDB" id="M1XNR6"/>
<dbReference type="Proteomes" id="UP000011867">
    <property type="component" value="Chromosome"/>
</dbReference>
<dbReference type="InterPro" id="IPR058370">
    <property type="entry name" value="DUF8057"/>
</dbReference>
<organism evidence="2 3">
    <name type="scientific">Natronomonas moolapensis (strain DSM 18674 / CECT 7526 / JCM 14361 / 8.8.11)</name>
    <dbReference type="NCBI Taxonomy" id="268739"/>
    <lineage>
        <taxon>Archaea</taxon>
        <taxon>Methanobacteriati</taxon>
        <taxon>Methanobacteriota</taxon>
        <taxon>Stenosarchaea group</taxon>
        <taxon>Halobacteria</taxon>
        <taxon>Halobacteriales</taxon>
        <taxon>Natronomonadaceae</taxon>
        <taxon>Natronomonas</taxon>
    </lineage>
</organism>
<dbReference type="Pfam" id="PF26244">
    <property type="entry name" value="DUF8057"/>
    <property type="match status" value="1"/>
</dbReference>
<evidence type="ECO:0000313" key="2">
    <source>
        <dbReference type="EMBL" id="CCQ35591.1"/>
    </source>
</evidence>
<dbReference type="STRING" id="268739.Nmlp_1386"/>
<dbReference type="RefSeq" id="WP_015408437.1">
    <property type="nucleotide sequence ID" value="NC_020388.1"/>
</dbReference>
<dbReference type="HOGENOM" id="CLU_123711_0_0_2"/>
<protein>
    <submittedName>
        <fullName evidence="2">Uncharacterized protein</fullName>
    </submittedName>
</protein>
<accession>M1XNR6</accession>
<dbReference type="eggNOG" id="arCOG06348">
    <property type="taxonomic scope" value="Archaea"/>
</dbReference>
<name>M1XNR6_NATM8</name>
<dbReference type="OrthoDB" id="252552at2157"/>